<dbReference type="EMBL" id="CAJNOQ010002705">
    <property type="protein sequence ID" value="CAF0974068.1"/>
    <property type="molecule type" value="Genomic_DNA"/>
</dbReference>
<proteinExistence type="predicted"/>
<accession>A0A814EYV6</accession>
<dbReference type="SUPFAM" id="SSF81321">
    <property type="entry name" value="Family A G protein-coupled receptor-like"/>
    <property type="match status" value="1"/>
</dbReference>
<dbReference type="Pfam" id="PF00001">
    <property type="entry name" value="7tm_1"/>
    <property type="match status" value="1"/>
</dbReference>
<reference evidence="7" key="1">
    <citation type="submission" date="2021-02" db="EMBL/GenBank/DDBJ databases">
        <authorList>
            <person name="Nowell W R."/>
        </authorList>
    </citation>
    <scope>NUCLEOTIDE SEQUENCE</scope>
</reference>
<dbReference type="PRINTS" id="PR00237">
    <property type="entry name" value="GPCRRHODOPSN"/>
</dbReference>
<evidence type="ECO:0000313" key="8">
    <source>
        <dbReference type="EMBL" id="CAF3746988.1"/>
    </source>
</evidence>
<evidence type="ECO:0000256" key="1">
    <source>
        <dbReference type="ARBA" id="ARBA00004370"/>
    </source>
</evidence>
<evidence type="ECO:0000259" key="6">
    <source>
        <dbReference type="PROSITE" id="PS50262"/>
    </source>
</evidence>
<feature type="transmembrane region" description="Helical" evidence="5">
    <location>
        <begin position="12"/>
        <end position="34"/>
    </location>
</feature>
<keyword evidence="2 5" id="KW-0812">Transmembrane</keyword>
<dbReference type="PANTHER" id="PTHR46641">
    <property type="entry name" value="FMRFAMIDE RECEPTOR-RELATED"/>
    <property type="match status" value="1"/>
</dbReference>
<keyword evidence="4 5" id="KW-0472">Membrane</keyword>
<gene>
    <name evidence="7" type="ORF">GPM918_LOCUS12393</name>
    <name evidence="8" type="ORF">SRO942_LOCUS12394</name>
</gene>
<evidence type="ECO:0000313" key="9">
    <source>
        <dbReference type="Proteomes" id="UP000663829"/>
    </source>
</evidence>
<feature type="transmembrane region" description="Helical" evidence="5">
    <location>
        <begin position="218"/>
        <end position="242"/>
    </location>
</feature>
<comment type="subcellular location">
    <subcellularLocation>
        <location evidence="1">Membrane</location>
    </subcellularLocation>
</comment>
<dbReference type="PANTHER" id="PTHR46641:SF2">
    <property type="entry name" value="FMRFAMIDE RECEPTOR"/>
    <property type="match status" value="1"/>
</dbReference>
<dbReference type="Proteomes" id="UP000681722">
    <property type="component" value="Unassembled WGS sequence"/>
</dbReference>
<feature type="transmembrane region" description="Helical" evidence="5">
    <location>
        <begin position="46"/>
        <end position="71"/>
    </location>
</feature>
<dbReference type="GO" id="GO:0004930">
    <property type="term" value="F:G protein-coupled receptor activity"/>
    <property type="evidence" value="ECO:0007669"/>
    <property type="project" value="InterPro"/>
</dbReference>
<dbReference type="Gene3D" id="1.20.1070.10">
    <property type="entry name" value="Rhodopsin 7-helix transmembrane proteins"/>
    <property type="match status" value="1"/>
</dbReference>
<feature type="transmembrane region" description="Helical" evidence="5">
    <location>
        <begin position="91"/>
        <end position="112"/>
    </location>
</feature>
<comment type="caution">
    <text evidence="7">The sequence shown here is derived from an EMBL/GenBank/DDBJ whole genome shotgun (WGS) entry which is preliminary data.</text>
</comment>
<organism evidence="7 9">
    <name type="scientific">Didymodactylos carnosus</name>
    <dbReference type="NCBI Taxonomy" id="1234261"/>
    <lineage>
        <taxon>Eukaryota</taxon>
        <taxon>Metazoa</taxon>
        <taxon>Spiralia</taxon>
        <taxon>Gnathifera</taxon>
        <taxon>Rotifera</taxon>
        <taxon>Eurotatoria</taxon>
        <taxon>Bdelloidea</taxon>
        <taxon>Philodinida</taxon>
        <taxon>Philodinidae</taxon>
        <taxon>Didymodactylos</taxon>
    </lineage>
</organism>
<evidence type="ECO:0000256" key="3">
    <source>
        <dbReference type="ARBA" id="ARBA00022989"/>
    </source>
</evidence>
<evidence type="ECO:0000256" key="5">
    <source>
        <dbReference type="SAM" id="Phobius"/>
    </source>
</evidence>
<dbReference type="AlphaFoldDB" id="A0A814EYV6"/>
<protein>
    <recommendedName>
        <fullName evidence="6">G-protein coupled receptors family 1 profile domain-containing protein</fullName>
    </recommendedName>
</protein>
<evidence type="ECO:0000256" key="2">
    <source>
        <dbReference type="ARBA" id="ARBA00022692"/>
    </source>
</evidence>
<dbReference type="Proteomes" id="UP000663829">
    <property type="component" value="Unassembled WGS sequence"/>
</dbReference>
<dbReference type="InterPro" id="IPR052954">
    <property type="entry name" value="GPCR-Ligand_Int"/>
</dbReference>
<sequence>MRKCGINNLLQGLAVSDIIAPTIATIPLIIYYYASNKVTNEHVIAFVMPLATAATFASNWIVVTITAFRLLIVVKPLYSQVYCSSRNEKKALIIIFISSLLSITPYYFHWYFMFSSHIQNIIKLMSAVLSLLGPWVVCVILWLILLRVVGQEIGEKNALTLTLHSEVIAQRIRSKSKITKMVLIICFCNIVCQLPVLIRTLLDLLDTGSCGRTKTLFFVYLLFTSNLLLMINHSINFFIYSVTNARFRYAIKIMCRRCFWLQKTRHQRQWMNIDNNTLKTAKKSLRRTHSVSTLSLRSKESVKFSAILKTR</sequence>
<dbReference type="PROSITE" id="PS50262">
    <property type="entry name" value="G_PROTEIN_RECEP_F1_2"/>
    <property type="match status" value="1"/>
</dbReference>
<dbReference type="EMBL" id="CAJOBC010002705">
    <property type="protein sequence ID" value="CAF3746988.1"/>
    <property type="molecule type" value="Genomic_DNA"/>
</dbReference>
<dbReference type="InterPro" id="IPR000276">
    <property type="entry name" value="GPCR_Rhodpsn"/>
</dbReference>
<evidence type="ECO:0000313" key="7">
    <source>
        <dbReference type="EMBL" id="CAF0974068.1"/>
    </source>
</evidence>
<keyword evidence="3 5" id="KW-1133">Transmembrane helix</keyword>
<feature type="transmembrane region" description="Helical" evidence="5">
    <location>
        <begin position="124"/>
        <end position="146"/>
    </location>
</feature>
<dbReference type="OrthoDB" id="10011262at2759"/>
<evidence type="ECO:0000256" key="4">
    <source>
        <dbReference type="ARBA" id="ARBA00023136"/>
    </source>
</evidence>
<feature type="domain" description="G-protein coupled receptors family 1 profile" evidence="6">
    <location>
        <begin position="1"/>
        <end position="240"/>
    </location>
</feature>
<dbReference type="GO" id="GO:0016020">
    <property type="term" value="C:membrane"/>
    <property type="evidence" value="ECO:0007669"/>
    <property type="project" value="UniProtKB-SubCell"/>
</dbReference>
<dbReference type="InterPro" id="IPR017452">
    <property type="entry name" value="GPCR_Rhodpsn_7TM"/>
</dbReference>
<feature type="transmembrane region" description="Helical" evidence="5">
    <location>
        <begin position="181"/>
        <end position="198"/>
    </location>
</feature>
<name>A0A814EYV6_9BILA</name>
<keyword evidence="9" id="KW-1185">Reference proteome</keyword>